<organism evidence="1 2">
    <name type="scientific">Kibdelosporangium lantanae</name>
    <dbReference type="NCBI Taxonomy" id="1497396"/>
    <lineage>
        <taxon>Bacteria</taxon>
        <taxon>Bacillati</taxon>
        <taxon>Actinomycetota</taxon>
        <taxon>Actinomycetes</taxon>
        <taxon>Pseudonocardiales</taxon>
        <taxon>Pseudonocardiaceae</taxon>
        <taxon>Kibdelosporangium</taxon>
    </lineage>
</organism>
<reference evidence="2" key="1">
    <citation type="journal article" date="2019" name="Int. J. Syst. Evol. Microbiol.">
        <title>The Global Catalogue of Microorganisms (GCM) 10K type strain sequencing project: providing services to taxonomists for standard genome sequencing and annotation.</title>
        <authorList>
            <consortium name="The Broad Institute Genomics Platform"/>
            <consortium name="The Broad Institute Genome Sequencing Center for Infectious Disease"/>
            <person name="Wu L."/>
            <person name="Ma J."/>
        </authorList>
    </citation>
    <scope>NUCLEOTIDE SEQUENCE [LARGE SCALE GENOMIC DNA]</scope>
    <source>
        <strain evidence="2">JCM 31486</strain>
    </source>
</reference>
<name>A0ABW3M5X2_9PSEU</name>
<evidence type="ECO:0000313" key="2">
    <source>
        <dbReference type="Proteomes" id="UP001597045"/>
    </source>
</evidence>
<proteinExistence type="predicted"/>
<dbReference type="PANTHER" id="PTHR38009">
    <property type="entry name" value="CONSERVED HYPOTHETICAL PHAGE TAIL PROTEIN"/>
    <property type="match status" value="1"/>
</dbReference>
<dbReference type="PANTHER" id="PTHR38009:SF1">
    <property type="entry name" value="CONSERVED HYPOTHETICAL PHAGE TAIL PROTEIN"/>
    <property type="match status" value="1"/>
</dbReference>
<comment type="caution">
    <text evidence="1">The sequence shown here is derived from an EMBL/GenBank/DDBJ whole genome shotgun (WGS) entry which is preliminary data.</text>
</comment>
<accession>A0ABW3M5X2</accession>
<dbReference type="NCBIfam" id="TIGR02241">
    <property type="entry name" value="conserved hypothetical phage tail region protein"/>
    <property type="match status" value="1"/>
</dbReference>
<evidence type="ECO:0000313" key="1">
    <source>
        <dbReference type="EMBL" id="MFD1046037.1"/>
    </source>
</evidence>
<protein>
    <submittedName>
        <fullName evidence="1">Phage tail protein</fullName>
    </submittedName>
</protein>
<dbReference type="EMBL" id="JBHTIS010000497">
    <property type="protein sequence ID" value="MFD1046037.1"/>
    <property type="molecule type" value="Genomic_DNA"/>
</dbReference>
<sequence>MASVTTTSAFILEIDSVQIATFRSVSGLKSEMEKIEYKQSTAEGKMEIKYHPGSLKWEPITLERYYDGTTALYDWYSNKVQNFNPESDKVTGSIKGLDKTGATTMQWDFEAAWPVSYEGPELKVDSNEIVTEKVQIAHEGIRKVK</sequence>
<dbReference type="Pfam" id="PF06841">
    <property type="entry name" value="Phage_T4_gp19"/>
    <property type="match status" value="1"/>
</dbReference>
<dbReference type="Proteomes" id="UP001597045">
    <property type="component" value="Unassembled WGS sequence"/>
</dbReference>
<keyword evidence="2" id="KW-1185">Reference proteome</keyword>
<gene>
    <name evidence="1" type="ORF">ACFQ1S_10915</name>
</gene>
<dbReference type="InterPro" id="IPR010667">
    <property type="entry name" value="Phage_T4_Gp19"/>
</dbReference>
<dbReference type="InterPro" id="IPR011747">
    <property type="entry name" value="CHP02241"/>
</dbReference>